<evidence type="ECO:0000256" key="1">
    <source>
        <dbReference type="PROSITE-ProRule" id="PRU00259"/>
    </source>
</evidence>
<feature type="compositionally biased region" description="Basic and acidic residues" evidence="2">
    <location>
        <begin position="455"/>
        <end position="464"/>
    </location>
</feature>
<dbReference type="InterPro" id="IPR011989">
    <property type="entry name" value="ARM-like"/>
</dbReference>
<dbReference type="AlphaFoldDB" id="A0A7M7PE38"/>
<sequence>MGSSASTRRISSAKKAGGPSSLNEVHAGGPLTEGQSKPLTKDGAVVGLDETDGGPSQPKAIASPDLQEGTIDDASGTFTNISDILIVDSAAAKAKRCKEFSNGVKTCLTRIKASIKHIQECEGFPCTSCLKMTTDITTVSRNSNIDRNAVGDGIGIDTDYCKMFAYTWKKGDMLKKIEDADQQEELPHETTQMFTFYIALLGSAWNFTDKSDYFCLQMEEDGCLSLIVDWFLHLVESDKAMNKWADDMMFDAMNILENACRRVPSLAPNHHRAVPALQKFGESEETLTQTIAFTTLAKLVKKEEADKLSTNYTCIVSLLSLLKKCLSNPDHKAKTRRQSSKKNMVTVITINAEELVQSVDDLAINDNNKRLIVEKGGIPILAKLLQRDCSVEEKTSAANGLWRLAFLKENKEKLRKEQGIIYNLTENSQSENEKLRNACMGALFEIYESKLPEGLTRRKTDVESPQKATSGSAKSSGHIMLSYKWEHPSKPVMREFKKQLRKRGYNVWMDEDHMMGDKIGAMADAVENADMVIACITRGYQDSQDCRTEASYAYECKKKIIPVKVSNDFKASGWLGGITAGKIYYIVQQAELVSEVLSSIIEKEFAVKKETVQNVNAAPGPPSQEEEPKTTVVESQVPGWDSKKVQEWLAANNVTTRNKALKTFNGIQLLQLKKQLINVPQAFYQSMKDDLKVPYSDVLSLAGALEKLD</sequence>
<evidence type="ECO:0000313" key="5">
    <source>
        <dbReference type="Proteomes" id="UP000007110"/>
    </source>
</evidence>
<feature type="compositionally biased region" description="Polar residues" evidence="2">
    <location>
        <begin position="466"/>
        <end position="475"/>
    </location>
</feature>
<evidence type="ECO:0000259" key="3">
    <source>
        <dbReference type="Pfam" id="PF13676"/>
    </source>
</evidence>
<dbReference type="OrthoDB" id="6260845at2759"/>
<dbReference type="Proteomes" id="UP000007110">
    <property type="component" value="Unassembled WGS sequence"/>
</dbReference>
<dbReference type="PANTHER" id="PTHR46270:SF5">
    <property type="entry name" value="ADP-RIBOSYL CYCLASE_CYCLIC ADP-RIBOSE HYDROLASE"/>
    <property type="match status" value="1"/>
</dbReference>
<feature type="domain" description="TIR" evidence="3">
    <location>
        <begin position="479"/>
        <end position="572"/>
    </location>
</feature>
<organism evidence="4 5">
    <name type="scientific">Strongylocentrotus purpuratus</name>
    <name type="common">Purple sea urchin</name>
    <dbReference type="NCBI Taxonomy" id="7668"/>
    <lineage>
        <taxon>Eukaryota</taxon>
        <taxon>Metazoa</taxon>
        <taxon>Echinodermata</taxon>
        <taxon>Eleutherozoa</taxon>
        <taxon>Echinozoa</taxon>
        <taxon>Echinoidea</taxon>
        <taxon>Euechinoidea</taxon>
        <taxon>Echinacea</taxon>
        <taxon>Camarodonta</taxon>
        <taxon>Echinidea</taxon>
        <taxon>Strongylocentrotidae</taxon>
        <taxon>Strongylocentrotus</taxon>
    </lineage>
</organism>
<evidence type="ECO:0000256" key="2">
    <source>
        <dbReference type="SAM" id="MobiDB-lite"/>
    </source>
</evidence>
<dbReference type="Pfam" id="PF13676">
    <property type="entry name" value="TIR_2"/>
    <property type="match status" value="1"/>
</dbReference>
<feature type="repeat" description="ARM" evidence="1">
    <location>
        <begin position="376"/>
        <end position="419"/>
    </location>
</feature>
<dbReference type="InterPro" id="IPR035897">
    <property type="entry name" value="Toll_tir_struct_dom_sf"/>
</dbReference>
<protein>
    <recommendedName>
        <fullName evidence="3">TIR domain-containing protein</fullName>
    </recommendedName>
</protein>
<feature type="compositionally biased region" description="Polar residues" evidence="2">
    <location>
        <begin position="1"/>
        <end position="10"/>
    </location>
</feature>
<dbReference type="InterPro" id="IPR016024">
    <property type="entry name" value="ARM-type_fold"/>
</dbReference>
<dbReference type="PANTHER" id="PTHR46270">
    <property type="entry name" value="ARMADILLO-TYPE FOLD-RELATED"/>
    <property type="match status" value="1"/>
</dbReference>
<dbReference type="InterPro" id="IPR000225">
    <property type="entry name" value="Armadillo"/>
</dbReference>
<dbReference type="GO" id="GO:0007165">
    <property type="term" value="P:signal transduction"/>
    <property type="evidence" value="ECO:0007669"/>
    <property type="project" value="InterPro"/>
</dbReference>
<name>A0A7M7PE38_STRPU</name>
<dbReference type="InterPro" id="IPR000157">
    <property type="entry name" value="TIR_dom"/>
</dbReference>
<dbReference type="Gene3D" id="1.25.10.10">
    <property type="entry name" value="Leucine-rich Repeat Variant"/>
    <property type="match status" value="1"/>
</dbReference>
<dbReference type="EnsemblMetazoa" id="XM_030993121">
    <property type="protein sequence ID" value="XP_030848981"/>
    <property type="gene ID" value="LOC115927342"/>
</dbReference>
<reference evidence="5" key="1">
    <citation type="submission" date="2015-02" db="EMBL/GenBank/DDBJ databases">
        <title>Genome sequencing for Strongylocentrotus purpuratus.</title>
        <authorList>
            <person name="Murali S."/>
            <person name="Liu Y."/>
            <person name="Vee V."/>
            <person name="English A."/>
            <person name="Wang M."/>
            <person name="Skinner E."/>
            <person name="Han Y."/>
            <person name="Muzny D.M."/>
            <person name="Worley K.C."/>
            <person name="Gibbs R.A."/>
        </authorList>
    </citation>
    <scope>NUCLEOTIDE SEQUENCE</scope>
</reference>
<dbReference type="SUPFAM" id="SSF52200">
    <property type="entry name" value="Toll/Interleukin receptor TIR domain"/>
    <property type="match status" value="1"/>
</dbReference>
<dbReference type="KEGG" id="spu:115927342"/>
<feature type="region of interest" description="Disordered" evidence="2">
    <location>
        <begin position="1"/>
        <end position="68"/>
    </location>
</feature>
<feature type="region of interest" description="Disordered" evidence="2">
    <location>
        <begin position="455"/>
        <end position="475"/>
    </location>
</feature>
<reference evidence="4" key="2">
    <citation type="submission" date="2021-01" db="UniProtKB">
        <authorList>
            <consortium name="EnsemblMetazoa"/>
        </authorList>
    </citation>
    <scope>IDENTIFICATION</scope>
</reference>
<dbReference type="Gene3D" id="3.40.50.10140">
    <property type="entry name" value="Toll/interleukin-1 receptor homology (TIR) domain"/>
    <property type="match status" value="1"/>
</dbReference>
<keyword evidence="5" id="KW-1185">Reference proteome</keyword>
<dbReference type="PROSITE" id="PS50176">
    <property type="entry name" value="ARM_REPEAT"/>
    <property type="match status" value="1"/>
</dbReference>
<dbReference type="GeneID" id="115927342"/>
<dbReference type="SUPFAM" id="SSF48371">
    <property type="entry name" value="ARM repeat"/>
    <property type="match status" value="1"/>
</dbReference>
<proteinExistence type="predicted"/>
<dbReference type="InParanoid" id="A0A7M7PE38"/>
<evidence type="ECO:0000313" key="4">
    <source>
        <dbReference type="EnsemblMetazoa" id="XP_030848981"/>
    </source>
</evidence>
<dbReference type="OMA" id="CEAMISE"/>
<dbReference type="SMART" id="SM00185">
    <property type="entry name" value="ARM"/>
    <property type="match status" value="1"/>
</dbReference>
<accession>A0A7M7PE38</accession>
<dbReference type="RefSeq" id="XP_030848981.1">
    <property type="nucleotide sequence ID" value="XM_030993121.1"/>
</dbReference>